<evidence type="ECO:0000256" key="1">
    <source>
        <dbReference type="SAM" id="SignalP"/>
    </source>
</evidence>
<keyword evidence="3" id="KW-1185">Reference proteome</keyword>
<evidence type="ECO:0000313" key="2">
    <source>
        <dbReference type="EMBL" id="MBO0947928.1"/>
    </source>
</evidence>
<keyword evidence="1" id="KW-0732">Signal</keyword>
<feature type="signal peptide" evidence="1">
    <location>
        <begin position="1"/>
        <end position="22"/>
    </location>
</feature>
<sequence>MKNIVKNFLFITALLATSPVFCQQQPAQPTANVDPKAKADDELGKKAAEWISSLNLNDADKEKRLAEVVATHLKAIRDWHNEHPASTVPAGINLLTGKLLSDLDRQVIADSAIPKSVHQDLMTGLGKDLDKKQVDAVLDNYTIGKVAFTMAGYKSIVPNLTAQEEATILGYLEQAREQAVDYKNMKEISVIFEIYKTKSEQYLNANGRNWREMYSAYTAAVKAKKAAEKKQATN</sequence>
<gene>
    <name evidence="2" type="ORF">J2I46_04995</name>
</gene>
<feature type="chain" id="PRO_5047211711" evidence="1">
    <location>
        <begin position="23"/>
        <end position="234"/>
    </location>
</feature>
<dbReference type="EMBL" id="JAFMYW010000001">
    <property type="protein sequence ID" value="MBO0947928.1"/>
    <property type="molecule type" value="Genomic_DNA"/>
</dbReference>
<accession>A0ABS3JD60</accession>
<dbReference type="Proteomes" id="UP000664628">
    <property type="component" value="Unassembled WGS sequence"/>
</dbReference>
<name>A0ABS3JD60_9BACT</name>
<dbReference type="Pfam" id="PF12875">
    <property type="entry name" value="DUF3826"/>
    <property type="match status" value="1"/>
</dbReference>
<dbReference type="RefSeq" id="WP_207327819.1">
    <property type="nucleotide sequence ID" value="NZ_JAFMYW010000001.1"/>
</dbReference>
<dbReference type="InterPro" id="IPR024284">
    <property type="entry name" value="DUF3826"/>
</dbReference>
<organism evidence="2 3">
    <name type="scientific">Fibrella forsythiae</name>
    <dbReference type="NCBI Taxonomy" id="2817061"/>
    <lineage>
        <taxon>Bacteria</taxon>
        <taxon>Pseudomonadati</taxon>
        <taxon>Bacteroidota</taxon>
        <taxon>Cytophagia</taxon>
        <taxon>Cytophagales</taxon>
        <taxon>Spirosomataceae</taxon>
        <taxon>Fibrella</taxon>
    </lineage>
</organism>
<comment type="caution">
    <text evidence="2">The sequence shown here is derived from an EMBL/GenBank/DDBJ whole genome shotgun (WGS) entry which is preliminary data.</text>
</comment>
<evidence type="ECO:0000313" key="3">
    <source>
        <dbReference type="Proteomes" id="UP000664628"/>
    </source>
</evidence>
<protein>
    <submittedName>
        <fullName evidence="2">DUF3826 domain-containing protein</fullName>
    </submittedName>
</protein>
<proteinExistence type="predicted"/>
<reference evidence="2 3" key="1">
    <citation type="submission" date="2021-03" db="EMBL/GenBank/DDBJ databases">
        <title>Fibrella sp. HMF5405 genome sequencing and assembly.</title>
        <authorList>
            <person name="Kang H."/>
            <person name="Kim H."/>
            <person name="Bae S."/>
            <person name="Joh K."/>
        </authorList>
    </citation>
    <scope>NUCLEOTIDE SEQUENCE [LARGE SCALE GENOMIC DNA]</scope>
    <source>
        <strain evidence="2 3">HMF5405</strain>
    </source>
</reference>